<dbReference type="Proteomes" id="UP001549110">
    <property type="component" value="Unassembled WGS sequence"/>
</dbReference>
<reference evidence="1 2" key="1">
    <citation type="submission" date="2024-06" db="EMBL/GenBank/DDBJ databases">
        <title>Genomic Encyclopedia of Type Strains, Phase IV (KMG-IV): sequencing the most valuable type-strain genomes for metagenomic binning, comparative biology and taxonomic classification.</title>
        <authorList>
            <person name="Goeker M."/>
        </authorList>
    </citation>
    <scope>NUCLEOTIDE SEQUENCE [LARGE SCALE GENOMIC DNA]</scope>
    <source>
        <strain evidence="1 2">DSM 17809</strain>
    </source>
</reference>
<keyword evidence="2" id="KW-1185">Reference proteome</keyword>
<protein>
    <submittedName>
        <fullName evidence="1">Uncharacterized protein</fullName>
    </submittedName>
</protein>
<name>A0ABV2EKG2_9CAUL</name>
<gene>
    <name evidence="1" type="ORF">ABID41_002287</name>
</gene>
<accession>A0ABV2EKG2</accession>
<dbReference type="EMBL" id="JBEPLU010000001">
    <property type="protein sequence ID" value="MET3527192.1"/>
    <property type="molecule type" value="Genomic_DNA"/>
</dbReference>
<organism evidence="1 2">
    <name type="scientific">Phenylobacterium koreense</name>
    <dbReference type="NCBI Taxonomy" id="266125"/>
    <lineage>
        <taxon>Bacteria</taxon>
        <taxon>Pseudomonadati</taxon>
        <taxon>Pseudomonadota</taxon>
        <taxon>Alphaproteobacteria</taxon>
        <taxon>Caulobacterales</taxon>
        <taxon>Caulobacteraceae</taxon>
        <taxon>Phenylobacterium</taxon>
    </lineage>
</organism>
<evidence type="ECO:0000313" key="2">
    <source>
        <dbReference type="Proteomes" id="UP001549110"/>
    </source>
</evidence>
<evidence type="ECO:0000313" key="1">
    <source>
        <dbReference type="EMBL" id="MET3527192.1"/>
    </source>
</evidence>
<dbReference type="RefSeq" id="WP_354297693.1">
    <property type="nucleotide sequence ID" value="NZ_JBEPLU010000001.1"/>
</dbReference>
<proteinExistence type="predicted"/>
<sequence length="121" mass="13523">MGDLLKLKTIEEEPGYWAVEIRMADASAQGTRYLCHAANDRAACNMAGRLMSSSRAVIGFDSFWINERLLEKRRSFLPDLGGHQRVAGKREWARLIGAHQASETADLGRRRSAAALRPDPR</sequence>
<comment type="caution">
    <text evidence="1">The sequence shown here is derived from an EMBL/GenBank/DDBJ whole genome shotgun (WGS) entry which is preliminary data.</text>
</comment>